<dbReference type="OrthoDB" id="258392at2759"/>
<dbReference type="InterPro" id="IPR000560">
    <property type="entry name" value="His_Pase_clade-2"/>
</dbReference>
<dbReference type="InterPro" id="IPR029033">
    <property type="entry name" value="His_PPase_superfam"/>
</dbReference>
<dbReference type="SUPFAM" id="SSF53254">
    <property type="entry name" value="Phosphoglycerate mutase-like"/>
    <property type="match status" value="1"/>
</dbReference>
<reference evidence="2" key="2">
    <citation type="submission" date="2022-10" db="EMBL/GenBank/DDBJ databases">
        <authorList>
            <consortium name="ENA_rothamsted_submissions"/>
            <consortium name="culmorum"/>
            <person name="King R."/>
        </authorList>
    </citation>
    <scope>NUCLEOTIDE SEQUENCE</scope>
</reference>
<dbReference type="AlphaFoldDB" id="A0A9N9S9H5"/>
<reference evidence="2" key="1">
    <citation type="submission" date="2022-01" db="EMBL/GenBank/DDBJ databases">
        <authorList>
            <person name="King R."/>
        </authorList>
    </citation>
    <scope>NUCLEOTIDE SEQUENCE</scope>
</reference>
<evidence type="ECO:0000313" key="2">
    <source>
        <dbReference type="EMBL" id="CAG9810751.1"/>
    </source>
</evidence>
<dbReference type="Pfam" id="PF00328">
    <property type="entry name" value="His_Phos_2"/>
    <property type="match status" value="1"/>
</dbReference>
<dbReference type="GO" id="GO:0016791">
    <property type="term" value="F:phosphatase activity"/>
    <property type="evidence" value="ECO:0007669"/>
    <property type="project" value="TreeGrafter"/>
</dbReference>
<sequence>MDNRRAMMISVTVLGVSIAAFMFAYMAFGDNTDEDMKTLKQVNIIFRHGAKFPDRIYPKDFHLTDVQNHDLGALTNAGSLQMYNLGKNLHHRYLKLFPSNGFYSKKVVSVKSSWKDRTIMSAQSFLAGFMPPLENFNPLPIPWQPVAIYTIPRNMDDIIAQKRDCPKYDEVYEEVMKSEEIRQLDKNNKALYRILSLNTGINISSLLDVELLHGTLEAEKEAGWDLPDWTEGVFPSKTLPLAERYLRLITETPFMKRIKAGPLMTEIMENMFSKKNSLPQEYDVNIYSAHDVTLVNLMNSMNILNQTSNKPDFASALAIEVHSSYTSIDMDVKIYYYFNSNDKYPKAIDIGGCESPCTLNRFRKVMNHLVVNDFQKLCERA</sequence>
<protein>
    <recommendedName>
        <fullName evidence="4">Lysosomal acid phosphatase</fullName>
    </recommendedName>
</protein>
<dbReference type="Proteomes" id="UP001153620">
    <property type="component" value="Chromosome 4"/>
</dbReference>
<accession>A0A9N9S9H5</accession>
<dbReference type="EMBL" id="OU895880">
    <property type="protein sequence ID" value="CAG9810751.1"/>
    <property type="molecule type" value="Genomic_DNA"/>
</dbReference>
<evidence type="ECO:0008006" key="4">
    <source>
        <dbReference type="Google" id="ProtNLM"/>
    </source>
</evidence>
<proteinExistence type="inferred from homology"/>
<evidence type="ECO:0000313" key="3">
    <source>
        <dbReference type="Proteomes" id="UP001153620"/>
    </source>
</evidence>
<organism evidence="2 3">
    <name type="scientific">Chironomus riparius</name>
    <dbReference type="NCBI Taxonomy" id="315576"/>
    <lineage>
        <taxon>Eukaryota</taxon>
        <taxon>Metazoa</taxon>
        <taxon>Ecdysozoa</taxon>
        <taxon>Arthropoda</taxon>
        <taxon>Hexapoda</taxon>
        <taxon>Insecta</taxon>
        <taxon>Pterygota</taxon>
        <taxon>Neoptera</taxon>
        <taxon>Endopterygota</taxon>
        <taxon>Diptera</taxon>
        <taxon>Nematocera</taxon>
        <taxon>Chironomoidea</taxon>
        <taxon>Chironomidae</taxon>
        <taxon>Chironominae</taxon>
        <taxon>Chironomus</taxon>
    </lineage>
</organism>
<dbReference type="PANTHER" id="PTHR11567">
    <property type="entry name" value="ACID PHOSPHATASE-RELATED"/>
    <property type="match status" value="1"/>
</dbReference>
<dbReference type="CDD" id="cd07061">
    <property type="entry name" value="HP_HAP_like"/>
    <property type="match status" value="1"/>
</dbReference>
<evidence type="ECO:0000256" key="1">
    <source>
        <dbReference type="ARBA" id="ARBA00005375"/>
    </source>
</evidence>
<keyword evidence="3" id="KW-1185">Reference proteome</keyword>
<name>A0A9N9S9H5_9DIPT</name>
<dbReference type="InterPro" id="IPR050645">
    <property type="entry name" value="Histidine_acid_phosphatase"/>
</dbReference>
<dbReference type="Gene3D" id="3.40.50.1240">
    <property type="entry name" value="Phosphoglycerate mutase-like"/>
    <property type="match status" value="1"/>
</dbReference>
<gene>
    <name evidence="2" type="ORF">CHIRRI_LOCUS13564</name>
</gene>
<comment type="similarity">
    <text evidence="1">Belongs to the histidine acid phosphatase family.</text>
</comment>
<dbReference type="PANTHER" id="PTHR11567:SF19">
    <property type="entry name" value="GH19849P"/>
    <property type="match status" value="1"/>
</dbReference>